<gene>
    <name evidence="2" type="primary">ligA_15</name>
    <name evidence="2" type="ORF">CM83_10173</name>
</gene>
<reference evidence="2" key="2">
    <citation type="submission" date="2014-07" db="EMBL/GenBank/DDBJ databases">
        <authorList>
            <person name="Hull J."/>
        </authorList>
    </citation>
    <scope>NUCLEOTIDE SEQUENCE</scope>
</reference>
<dbReference type="EMBL" id="GBHO01039915">
    <property type="protein sequence ID" value="JAG03689.1"/>
    <property type="molecule type" value="Transcribed_RNA"/>
</dbReference>
<keyword evidence="1" id="KW-0812">Transmembrane</keyword>
<feature type="transmembrane region" description="Helical" evidence="1">
    <location>
        <begin position="20"/>
        <end position="40"/>
    </location>
</feature>
<evidence type="ECO:0000313" key="2">
    <source>
        <dbReference type="EMBL" id="JAG03689.1"/>
    </source>
</evidence>
<proteinExistence type="predicted"/>
<name>A0A0A9W7E0_LYGHE</name>
<keyword evidence="2" id="KW-0436">Ligase</keyword>
<sequence length="200" mass="23619">INHYCRFRKILVIFRFNERMTFNCRFVVVVSCLTVVSGWLGGLQESNIAWPDDPEVKWKDDTKYAKDLYTFFYTTDGAQPMGNLLAGRTEFPYVVDIRLDGRDQEDWAIGNLLSHKSVLTTCRWSKFCLRITREIQIDWGAPELRDKRYWSNVPELSVLYAPLYFEKELTDIVYNFWEPKTAKTKQGRRSVRLISTHPKM</sequence>
<keyword evidence="1" id="KW-1133">Transmembrane helix</keyword>
<accession>A0A0A9W7E0</accession>
<feature type="non-terminal residue" evidence="2">
    <location>
        <position position="1"/>
    </location>
</feature>
<dbReference type="GO" id="GO:0016874">
    <property type="term" value="F:ligase activity"/>
    <property type="evidence" value="ECO:0007669"/>
    <property type="project" value="UniProtKB-KW"/>
</dbReference>
<evidence type="ECO:0000256" key="1">
    <source>
        <dbReference type="SAM" id="Phobius"/>
    </source>
</evidence>
<protein>
    <submittedName>
        <fullName evidence="2">DNA ligase</fullName>
    </submittedName>
</protein>
<dbReference type="AlphaFoldDB" id="A0A0A9W7E0"/>
<organism evidence="2">
    <name type="scientific">Lygus hesperus</name>
    <name type="common">Western plant bug</name>
    <dbReference type="NCBI Taxonomy" id="30085"/>
    <lineage>
        <taxon>Eukaryota</taxon>
        <taxon>Metazoa</taxon>
        <taxon>Ecdysozoa</taxon>
        <taxon>Arthropoda</taxon>
        <taxon>Hexapoda</taxon>
        <taxon>Insecta</taxon>
        <taxon>Pterygota</taxon>
        <taxon>Neoptera</taxon>
        <taxon>Paraneoptera</taxon>
        <taxon>Hemiptera</taxon>
        <taxon>Heteroptera</taxon>
        <taxon>Panheteroptera</taxon>
        <taxon>Cimicomorpha</taxon>
        <taxon>Miridae</taxon>
        <taxon>Mirini</taxon>
        <taxon>Lygus</taxon>
    </lineage>
</organism>
<keyword evidence="1" id="KW-0472">Membrane</keyword>
<reference evidence="2" key="1">
    <citation type="journal article" date="2014" name="PLoS ONE">
        <title>Transcriptome-Based Identification of ABC Transporters in the Western Tarnished Plant Bug Lygus hesperus.</title>
        <authorList>
            <person name="Hull J.J."/>
            <person name="Chaney K."/>
            <person name="Geib S.M."/>
            <person name="Fabrick J.A."/>
            <person name="Brent C.S."/>
            <person name="Walsh D."/>
            <person name="Lavine L.C."/>
        </authorList>
    </citation>
    <scope>NUCLEOTIDE SEQUENCE</scope>
</reference>